<gene>
    <name evidence="1" type="ORF">EG028_05115</name>
</gene>
<organism evidence="1 2">
    <name type="scientific">Chitinophaga barathri</name>
    <dbReference type="NCBI Taxonomy" id="1647451"/>
    <lineage>
        <taxon>Bacteria</taxon>
        <taxon>Pseudomonadati</taxon>
        <taxon>Bacteroidota</taxon>
        <taxon>Chitinophagia</taxon>
        <taxon>Chitinophagales</taxon>
        <taxon>Chitinophagaceae</taxon>
        <taxon>Chitinophaga</taxon>
    </lineage>
</organism>
<evidence type="ECO:0000313" key="2">
    <source>
        <dbReference type="Proteomes" id="UP000279089"/>
    </source>
</evidence>
<name>A0A3N4MKG2_9BACT</name>
<keyword evidence="2" id="KW-1185">Reference proteome</keyword>
<dbReference type="AlphaFoldDB" id="A0A3N4MKG2"/>
<accession>A0A3N4MKG2</accession>
<dbReference type="Proteomes" id="UP000279089">
    <property type="component" value="Unassembled WGS sequence"/>
</dbReference>
<protein>
    <submittedName>
        <fullName evidence="1">Uncharacterized protein</fullName>
    </submittedName>
</protein>
<proteinExistence type="predicted"/>
<dbReference type="EMBL" id="RMBX01000002">
    <property type="protein sequence ID" value="RPD42556.1"/>
    <property type="molecule type" value="Genomic_DNA"/>
</dbReference>
<evidence type="ECO:0000313" key="1">
    <source>
        <dbReference type="EMBL" id="RPD42556.1"/>
    </source>
</evidence>
<comment type="caution">
    <text evidence="1">The sequence shown here is derived from an EMBL/GenBank/DDBJ whole genome shotgun (WGS) entry which is preliminary data.</text>
</comment>
<sequence length="141" mass="15573">MQSGTGTLLPPFKDIVTATITGGIAAVYRPSRGGEEAVMKQPGGRQEAGSGRYKALICSRKRITGEMIFSGNEVFPGTTSLLLCLKNHRNNGNQGCKNLQKPVKTGQNGQLIWRGRGTPVYCPETTRFFKPKQFLWLNKWE</sequence>
<reference evidence="2" key="1">
    <citation type="submission" date="2018-11" db="EMBL/GenBank/DDBJ databases">
        <title>Chitinophaga lutea sp.nov., isolate from arsenic contaminated soil.</title>
        <authorList>
            <person name="Zong Y."/>
        </authorList>
    </citation>
    <scope>NUCLEOTIDE SEQUENCE [LARGE SCALE GENOMIC DNA]</scope>
    <source>
        <strain evidence="2">YLT18</strain>
    </source>
</reference>